<dbReference type="Gene3D" id="2.60.40.420">
    <property type="entry name" value="Cupredoxins - blue copper proteins"/>
    <property type="match status" value="1"/>
</dbReference>
<evidence type="ECO:0000256" key="2">
    <source>
        <dbReference type="ARBA" id="ARBA00023008"/>
    </source>
</evidence>
<dbReference type="RefSeq" id="WP_145069304.1">
    <property type="nucleotide sequence ID" value="NZ_CP036287.1"/>
</dbReference>
<reference evidence="5 6" key="1">
    <citation type="submission" date="2019-02" db="EMBL/GenBank/DDBJ databases">
        <title>Deep-cultivation of Planctomycetes and their phenomic and genomic characterization uncovers novel biology.</title>
        <authorList>
            <person name="Wiegand S."/>
            <person name="Jogler M."/>
            <person name="Boedeker C."/>
            <person name="Pinto D."/>
            <person name="Vollmers J."/>
            <person name="Rivas-Marin E."/>
            <person name="Kohn T."/>
            <person name="Peeters S.H."/>
            <person name="Heuer A."/>
            <person name="Rast P."/>
            <person name="Oberbeckmann S."/>
            <person name="Bunk B."/>
            <person name="Jeske O."/>
            <person name="Meyerdierks A."/>
            <person name="Storesund J.E."/>
            <person name="Kallscheuer N."/>
            <person name="Luecker S."/>
            <person name="Lage O.M."/>
            <person name="Pohl T."/>
            <person name="Merkel B.J."/>
            <person name="Hornburger P."/>
            <person name="Mueller R.-W."/>
            <person name="Bruemmer F."/>
            <person name="Labrenz M."/>
            <person name="Spormann A.M."/>
            <person name="Op den Camp H."/>
            <person name="Overmann J."/>
            <person name="Amann R."/>
            <person name="Jetten M.S.M."/>
            <person name="Mascher T."/>
            <person name="Medema M.H."/>
            <person name="Devos D.P."/>
            <person name="Kaster A.-K."/>
            <person name="Ovreas L."/>
            <person name="Rohde M."/>
            <person name="Galperin M.Y."/>
            <person name="Jogler C."/>
        </authorList>
    </citation>
    <scope>NUCLEOTIDE SEQUENCE [LARGE SCALE GENOMIC DNA]</scope>
    <source>
        <strain evidence="5 6">Pla133</strain>
    </source>
</reference>
<keyword evidence="3" id="KW-0732">Signal</keyword>
<proteinExistence type="predicted"/>
<accession>A0A518BR14</accession>
<keyword evidence="6" id="KW-1185">Reference proteome</keyword>
<keyword evidence="1" id="KW-0479">Metal-binding</keyword>
<feature type="chain" id="PRO_5021970610" evidence="3">
    <location>
        <begin position="23"/>
        <end position="271"/>
    </location>
</feature>
<dbReference type="Pfam" id="PF00127">
    <property type="entry name" value="Copper-bind"/>
    <property type="match status" value="1"/>
</dbReference>
<keyword evidence="2" id="KW-0186">Copper</keyword>
<dbReference type="InterPro" id="IPR000923">
    <property type="entry name" value="BlueCu_1"/>
</dbReference>
<feature type="domain" description="Blue (type 1) copper" evidence="4">
    <location>
        <begin position="34"/>
        <end position="124"/>
    </location>
</feature>
<feature type="signal peptide" evidence="3">
    <location>
        <begin position="1"/>
        <end position="22"/>
    </location>
</feature>
<dbReference type="InterPro" id="IPR008972">
    <property type="entry name" value="Cupredoxin"/>
</dbReference>
<evidence type="ECO:0000313" key="6">
    <source>
        <dbReference type="Proteomes" id="UP000316921"/>
    </source>
</evidence>
<evidence type="ECO:0000256" key="1">
    <source>
        <dbReference type="ARBA" id="ARBA00022723"/>
    </source>
</evidence>
<evidence type="ECO:0000256" key="3">
    <source>
        <dbReference type="SAM" id="SignalP"/>
    </source>
</evidence>
<dbReference type="KEGG" id="pbap:Pla133_45430"/>
<name>A0A518BR14_9BACT</name>
<dbReference type="AlphaFoldDB" id="A0A518BR14"/>
<organism evidence="5 6">
    <name type="scientific">Engelhardtia mirabilis</name>
    <dbReference type="NCBI Taxonomy" id="2528011"/>
    <lineage>
        <taxon>Bacteria</taxon>
        <taxon>Pseudomonadati</taxon>
        <taxon>Planctomycetota</taxon>
        <taxon>Planctomycetia</taxon>
        <taxon>Planctomycetia incertae sedis</taxon>
        <taxon>Engelhardtia</taxon>
    </lineage>
</organism>
<dbReference type="Proteomes" id="UP000316921">
    <property type="component" value="Chromosome"/>
</dbReference>
<dbReference type="EMBL" id="CP036287">
    <property type="protein sequence ID" value="QDU69423.1"/>
    <property type="molecule type" value="Genomic_DNA"/>
</dbReference>
<dbReference type="GO" id="GO:0009055">
    <property type="term" value="F:electron transfer activity"/>
    <property type="evidence" value="ECO:0007669"/>
    <property type="project" value="InterPro"/>
</dbReference>
<evidence type="ECO:0000313" key="5">
    <source>
        <dbReference type="EMBL" id="QDU69423.1"/>
    </source>
</evidence>
<sequence precursor="true">MNLRRFLGPLVAVAGLASAATAQTTHVVNLYSNVFLPDDLTIQVGDTVRWEWVTNFHNVVSGTNAGMTGIPDGIFSSGSPVAPPSMFEVTFDQAFLDANPVAGNVYTYYCIVHLPGMVGRVRVETGDGSIGSYGYGLNPTGSLVADGGNATIGNTLTLSLSNPVDALAGPGLGIAFLATAPDVNFPGGTNLPGFGLAPSPVGQIVVSLAAPDPFLVLGPGLWAEGGTVTLSLPIPGDPALIGVKVYCQGALIDTTTADGIGLTNGIELVIG</sequence>
<protein>
    <submittedName>
        <fullName evidence="5">Plastocyanin</fullName>
    </submittedName>
</protein>
<dbReference type="GO" id="GO:0005507">
    <property type="term" value="F:copper ion binding"/>
    <property type="evidence" value="ECO:0007669"/>
    <property type="project" value="InterPro"/>
</dbReference>
<dbReference type="SUPFAM" id="SSF49503">
    <property type="entry name" value="Cupredoxins"/>
    <property type="match status" value="1"/>
</dbReference>
<gene>
    <name evidence="5" type="ORF">Pla133_45430</name>
</gene>
<evidence type="ECO:0000259" key="4">
    <source>
        <dbReference type="Pfam" id="PF00127"/>
    </source>
</evidence>